<protein>
    <submittedName>
        <fullName evidence="1">Uncharacterized protein</fullName>
    </submittedName>
</protein>
<sequence>MTARNLTHEVETSVTLRGEDYWASGVVTLIDCHQLAVAHNEEPWDHLEIQSVVEDRFTASPRSKPVDLLPLLSADERHMVATALYEAVCREL</sequence>
<name>A0ABX1PDI1_9CYAN</name>
<dbReference type="EMBL" id="QMEB01000271">
    <property type="protein sequence ID" value="NMG22525.1"/>
    <property type="molecule type" value="Genomic_DNA"/>
</dbReference>
<reference evidence="1 2" key="1">
    <citation type="submission" date="2018-06" db="EMBL/GenBank/DDBJ databases">
        <title>Comparative genomics of Brasilonema spp. strains.</title>
        <authorList>
            <person name="Alvarenga D.O."/>
            <person name="Fiore M.F."/>
            <person name="Varani A.M."/>
        </authorList>
    </citation>
    <scope>NUCLEOTIDE SEQUENCE [LARGE SCALE GENOMIC DNA]</scope>
    <source>
        <strain evidence="1 2">SPC951</strain>
    </source>
</reference>
<gene>
    <name evidence="1" type="ORF">DP116_24990</name>
</gene>
<comment type="caution">
    <text evidence="1">The sequence shown here is derived from an EMBL/GenBank/DDBJ whole genome shotgun (WGS) entry which is preliminary data.</text>
</comment>
<keyword evidence="2" id="KW-1185">Reference proteome</keyword>
<dbReference type="Proteomes" id="UP000718564">
    <property type="component" value="Unassembled WGS sequence"/>
</dbReference>
<evidence type="ECO:0000313" key="2">
    <source>
        <dbReference type="Proteomes" id="UP000718564"/>
    </source>
</evidence>
<dbReference type="RefSeq" id="WP_169157721.1">
    <property type="nucleotide sequence ID" value="NZ_CAWPJE010000273.1"/>
</dbReference>
<evidence type="ECO:0000313" key="1">
    <source>
        <dbReference type="EMBL" id="NMG22525.1"/>
    </source>
</evidence>
<proteinExistence type="predicted"/>
<organism evidence="1 2">
    <name type="scientific">Brasilonema bromeliae SPC951</name>
    <dbReference type="NCBI Taxonomy" id="385972"/>
    <lineage>
        <taxon>Bacteria</taxon>
        <taxon>Bacillati</taxon>
        <taxon>Cyanobacteriota</taxon>
        <taxon>Cyanophyceae</taxon>
        <taxon>Nostocales</taxon>
        <taxon>Scytonemataceae</taxon>
        <taxon>Brasilonema</taxon>
        <taxon>Bromeliae group (in: Brasilonema)</taxon>
    </lineage>
</organism>
<accession>A0ABX1PDI1</accession>